<dbReference type="Pfam" id="PF02589">
    <property type="entry name" value="LUD_dom"/>
    <property type="match status" value="1"/>
</dbReference>
<dbReference type="InterPro" id="IPR003741">
    <property type="entry name" value="LUD_dom"/>
</dbReference>
<evidence type="ECO:0000313" key="2">
    <source>
        <dbReference type="EMBL" id="PWC02635.1"/>
    </source>
</evidence>
<dbReference type="InterPro" id="IPR037171">
    <property type="entry name" value="NagB/RpiA_transferase-like"/>
</dbReference>
<evidence type="ECO:0000259" key="1">
    <source>
        <dbReference type="Pfam" id="PF02589"/>
    </source>
</evidence>
<proteinExistence type="predicted"/>
<dbReference type="RefSeq" id="WP_108431746.1">
    <property type="nucleotide sequence ID" value="NZ_CP026947.1"/>
</dbReference>
<organism evidence="2 3">
    <name type="scientific">Corynebacterium yudongzhengii</name>
    <dbReference type="NCBI Taxonomy" id="2080740"/>
    <lineage>
        <taxon>Bacteria</taxon>
        <taxon>Bacillati</taxon>
        <taxon>Actinomycetota</taxon>
        <taxon>Actinomycetes</taxon>
        <taxon>Mycobacteriales</taxon>
        <taxon>Corynebacteriaceae</taxon>
        <taxon>Corynebacterium</taxon>
    </lineage>
</organism>
<protein>
    <submittedName>
        <fullName evidence="2">Lactate utilization protein B/C</fullName>
    </submittedName>
</protein>
<sequence>MTNAAAKREILRRIRDAHRLAPPSETPIPRDYHHEGSVSGDELLDLLVDRLDDYEATVQVCSQEEAATVLASLLDDRGAHTIVASPGLEDSLFAEFSGSLRRDDIADDPRGLNDVDAVVTGSLVACADTGTIVLQAGERDGRRALSLVPDRHVCLVREADIVHRVPEMIARIDPQRPATMISGPSATSDIELSRVEGVHGPRDLLVMIVRD</sequence>
<dbReference type="InterPro" id="IPR024185">
    <property type="entry name" value="FTHF_cligase-like_sf"/>
</dbReference>
<accession>A0A2U1T9L9</accession>
<comment type="caution">
    <text evidence="2">The sequence shown here is derived from an EMBL/GenBank/DDBJ whole genome shotgun (WGS) entry which is preliminary data.</text>
</comment>
<dbReference type="OrthoDB" id="9794187at2"/>
<dbReference type="AlphaFoldDB" id="A0A2U1T9L9"/>
<dbReference type="PANTHER" id="PTHR43682">
    <property type="entry name" value="LACTATE UTILIZATION PROTEIN C"/>
    <property type="match status" value="1"/>
</dbReference>
<dbReference type="KEGG" id="cyz:C3B44_06965"/>
<dbReference type="Gene3D" id="3.40.50.10420">
    <property type="entry name" value="NagB/RpiA/CoA transferase-like"/>
    <property type="match status" value="1"/>
</dbReference>
<dbReference type="EMBL" id="QEEZ01000002">
    <property type="protein sequence ID" value="PWC02635.1"/>
    <property type="molecule type" value="Genomic_DNA"/>
</dbReference>
<gene>
    <name evidence="2" type="ORF">DF222_01435</name>
</gene>
<name>A0A2U1T9L9_9CORY</name>
<dbReference type="SUPFAM" id="SSF100950">
    <property type="entry name" value="NagB/RpiA/CoA transferase-like"/>
    <property type="match status" value="1"/>
</dbReference>
<reference evidence="3" key="1">
    <citation type="submission" date="2018-04" db="EMBL/GenBank/DDBJ databases">
        <authorList>
            <person name="Liu S."/>
            <person name="Wang Z."/>
            <person name="Li J."/>
        </authorList>
    </citation>
    <scope>NUCLEOTIDE SEQUENCE [LARGE SCALE GENOMIC DNA]</scope>
    <source>
        <strain evidence="3">2189</strain>
    </source>
</reference>
<keyword evidence="3" id="KW-1185">Reference proteome</keyword>
<dbReference type="Proteomes" id="UP000244989">
    <property type="component" value="Unassembled WGS sequence"/>
</dbReference>
<evidence type="ECO:0000313" key="3">
    <source>
        <dbReference type="Proteomes" id="UP000244989"/>
    </source>
</evidence>
<feature type="domain" description="LUD" evidence="1">
    <location>
        <begin position="47"/>
        <end position="209"/>
    </location>
</feature>
<dbReference type="PANTHER" id="PTHR43682:SF1">
    <property type="entry name" value="LACTATE UTILIZATION PROTEIN C"/>
    <property type="match status" value="1"/>
</dbReference>